<gene>
    <name evidence="4" type="ORF">C2845_PM18G05880</name>
</gene>
<dbReference type="Proteomes" id="UP000275267">
    <property type="component" value="Unassembled WGS sequence"/>
</dbReference>
<reference evidence="5" key="1">
    <citation type="journal article" date="2019" name="Nat. Commun.">
        <title>The genome of broomcorn millet.</title>
        <authorList>
            <person name="Zou C."/>
            <person name="Miki D."/>
            <person name="Li D."/>
            <person name="Tang Q."/>
            <person name="Xiao L."/>
            <person name="Rajput S."/>
            <person name="Deng P."/>
            <person name="Jia W."/>
            <person name="Huang R."/>
            <person name="Zhang M."/>
            <person name="Sun Y."/>
            <person name="Hu J."/>
            <person name="Fu X."/>
            <person name="Schnable P.S."/>
            <person name="Li F."/>
            <person name="Zhang H."/>
            <person name="Feng B."/>
            <person name="Zhu X."/>
            <person name="Liu R."/>
            <person name="Schnable J.C."/>
            <person name="Zhu J.-K."/>
            <person name="Zhang H."/>
        </authorList>
    </citation>
    <scope>NUCLEOTIDE SEQUENCE [LARGE SCALE GENOMIC DNA]</scope>
</reference>
<dbReference type="PANTHER" id="PTHR32133">
    <property type="entry name" value="OS07G0120400 PROTEIN"/>
    <property type="match status" value="1"/>
</dbReference>
<evidence type="ECO:0000256" key="1">
    <source>
        <dbReference type="SAM" id="MobiDB-lite"/>
    </source>
</evidence>
<feature type="compositionally biased region" description="Pro residues" evidence="1">
    <location>
        <begin position="137"/>
        <end position="147"/>
    </location>
</feature>
<feature type="compositionally biased region" description="Low complexity" evidence="1">
    <location>
        <begin position="123"/>
        <end position="136"/>
    </location>
</feature>
<dbReference type="SUPFAM" id="SSF69322">
    <property type="entry name" value="Tricorn protease domain 2"/>
    <property type="match status" value="1"/>
</dbReference>
<evidence type="ECO:0000313" key="4">
    <source>
        <dbReference type="EMBL" id="RLM58675.1"/>
    </source>
</evidence>
<feature type="domain" description="F-box protein AT5G49610-like beta-propeller" evidence="3">
    <location>
        <begin position="224"/>
        <end position="421"/>
    </location>
</feature>
<accession>A0A3L6PM38</accession>
<comment type="caution">
    <text evidence="4">The sequence shown here is derived from an EMBL/GenBank/DDBJ whole genome shotgun (WGS) entry which is preliminary data.</text>
</comment>
<dbReference type="OrthoDB" id="707666at2759"/>
<organism evidence="4 5">
    <name type="scientific">Panicum miliaceum</name>
    <name type="common">Proso millet</name>
    <name type="synonym">Broomcorn millet</name>
    <dbReference type="NCBI Taxonomy" id="4540"/>
    <lineage>
        <taxon>Eukaryota</taxon>
        <taxon>Viridiplantae</taxon>
        <taxon>Streptophyta</taxon>
        <taxon>Embryophyta</taxon>
        <taxon>Tracheophyta</taxon>
        <taxon>Spermatophyta</taxon>
        <taxon>Magnoliopsida</taxon>
        <taxon>Liliopsida</taxon>
        <taxon>Poales</taxon>
        <taxon>Poaceae</taxon>
        <taxon>PACMAD clade</taxon>
        <taxon>Panicoideae</taxon>
        <taxon>Panicodae</taxon>
        <taxon>Paniceae</taxon>
        <taxon>Panicinae</taxon>
        <taxon>Panicum</taxon>
        <taxon>Panicum sect. Panicum</taxon>
    </lineage>
</organism>
<proteinExistence type="predicted"/>
<dbReference type="Pfam" id="PF00646">
    <property type="entry name" value="F-box"/>
    <property type="match status" value="1"/>
</dbReference>
<feature type="domain" description="F-box" evidence="2">
    <location>
        <begin position="81"/>
        <end position="114"/>
    </location>
</feature>
<feature type="region of interest" description="Disordered" evidence="1">
    <location>
        <begin position="45"/>
        <end position="70"/>
    </location>
</feature>
<dbReference type="SUPFAM" id="SSF81383">
    <property type="entry name" value="F-box domain"/>
    <property type="match status" value="1"/>
</dbReference>
<evidence type="ECO:0000313" key="5">
    <source>
        <dbReference type="Proteomes" id="UP000275267"/>
    </source>
</evidence>
<feature type="compositionally biased region" description="Low complexity" evidence="1">
    <location>
        <begin position="148"/>
        <end position="162"/>
    </location>
</feature>
<sequence length="455" mass="50790">MGSKYQLYLWSSEAGSNRDARFVLSRVIDLEKLLPAAALGVLPPHTRQSRSEIAHNSSLRRRRGPSDQLVMDMVPPPELLEEIVEEVLLRFPPDDPASLVRAALVCRLWRCLVSAAAFRSRADAAAETSSQRRASSPRPPSARPTPPATAGAPSTPAAAASCWSAGHGERPLRTELAVWDPVTGEQRELPSMPMQFNVYPRSWAAAVVCAGGGNCDHHDCRWGSFLVVFVDIKHDKMCSCTYSSELAAWSEQTFSELRCLYDHYCFKPEPCVLMGNALYVLFHSNHGIVKYDLATREASTIDMRPAFHPQHIVLMTMDDGRLGFATMDNCRLNVNLWSRVVGRDKDARFVQCGVIDLPKALNALKTSPHVSGFAHGAGVLFIWTYDGLYSMDIKSEEVRKVPGTRYCHVFADVVPYLSFHTPEKEIQILEIKYMAHDHENFDEEQNMQGVRGDDT</sequence>
<evidence type="ECO:0000259" key="3">
    <source>
        <dbReference type="Pfam" id="PF23635"/>
    </source>
</evidence>
<protein>
    <submittedName>
        <fullName evidence="4">Uncharacterized protein</fullName>
    </submittedName>
</protein>
<dbReference type="AlphaFoldDB" id="A0A3L6PM38"/>
<dbReference type="PANTHER" id="PTHR32133:SF386">
    <property type="entry name" value="F-BOX DOMAIN-CONTAINING PROTEIN"/>
    <property type="match status" value="1"/>
</dbReference>
<keyword evidence="5" id="KW-1185">Reference proteome</keyword>
<feature type="region of interest" description="Disordered" evidence="1">
    <location>
        <begin position="123"/>
        <end position="162"/>
    </location>
</feature>
<dbReference type="InterPro" id="IPR056594">
    <property type="entry name" value="AT5G49610-like_b-prop"/>
</dbReference>
<evidence type="ECO:0000259" key="2">
    <source>
        <dbReference type="Pfam" id="PF00646"/>
    </source>
</evidence>
<dbReference type="InterPro" id="IPR036047">
    <property type="entry name" value="F-box-like_dom_sf"/>
</dbReference>
<dbReference type="InterPro" id="IPR001810">
    <property type="entry name" value="F-box_dom"/>
</dbReference>
<name>A0A3L6PM38_PANMI</name>
<dbReference type="Pfam" id="PF23635">
    <property type="entry name" value="Beta-prop_AT5G49610-like"/>
    <property type="match status" value="1"/>
</dbReference>
<dbReference type="EMBL" id="PQIB02000017">
    <property type="protein sequence ID" value="RLM58675.1"/>
    <property type="molecule type" value="Genomic_DNA"/>
</dbReference>